<dbReference type="NCBIfam" id="TIGR02937">
    <property type="entry name" value="sigma70-ECF"/>
    <property type="match status" value="1"/>
</dbReference>
<evidence type="ECO:0000256" key="1">
    <source>
        <dbReference type="ARBA" id="ARBA00010641"/>
    </source>
</evidence>
<evidence type="ECO:0000256" key="3">
    <source>
        <dbReference type="ARBA" id="ARBA00023082"/>
    </source>
</evidence>
<dbReference type="Pfam" id="PF08281">
    <property type="entry name" value="Sigma70_r4_2"/>
    <property type="match status" value="1"/>
</dbReference>
<sequence>MYAANADVARLYTDHNLWLQMWLRKRLGNTADAADIAHDTYVRIIEADIHPPLHESRRYLSRIAGGLAIDLVRRRQIEAAYLDALAARPVELQPSEEARAIAVQALMEVDVILHKLTAKSRTALLMYRLEGMTYSEIADKLQVSPSSVEKYIASAMVACLQAAHRRN</sequence>
<dbReference type="GO" id="GO:0006352">
    <property type="term" value="P:DNA-templated transcription initiation"/>
    <property type="evidence" value="ECO:0007669"/>
    <property type="project" value="InterPro"/>
</dbReference>
<dbReference type="OrthoDB" id="9783733at2"/>
<dbReference type="InterPro" id="IPR007627">
    <property type="entry name" value="RNA_pol_sigma70_r2"/>
</dbReference>
<dbReference type="GO" id="GO:0016987">
    <property type="term" value="F:sigma factor activity"/>
    <property type="evidence" value="ECO:0007669"/>
    <property type="project" value="UniProtKB-KW"/>
</dbReference>
<dbReference type="GO" id="GO:0003677">
    <property type="term" value="F:DNA binding"/>
    <property type="evidence" value="ECO:0007669"/>
    <property type="project" value="InterPro"/>
</dbReference>
<dbReference type="Gene3D" id="1.10.1740.10">
    <property type="match status" value="1"/>
</dbReference>
<evidence type="ECO:0000256" key="4">
    <source>
        <dbReference type="ARBA" id="ARBA00023163"/>
    </source>
</evidence>
<reference evidence="7 8" key="1">
    <citation type="submission" date="2016-11" db="EMBL/GenBank/DDBJ databases">
        <authorList>
            <person name="Jaros S."/>
            <person name="Januszkiewicz K."/>
            <person name="Wedrychowicz H."/>
        </authorList>
    </citation>
    <scope>NUCLEOTIDE SEQUENCE [LARGE SCALE GENOMIC DNA]</scope>
    <source>
        <strain evidence="7 8">DSM 16112</strain>
    </source>
</reference>
<dbReference type="SUPFAM" id="SSF88659">
    <property type="entry name" value="Sigma3 and sigma4 domains of RNA polymerase sigma factors"/>
    <property type="match status" value="1"/>
</dbReference>
<dbReference type="SUPFAM" id="SSF88946">
    <property type="entry name" value="Sigma2 domain of RNA polymerase sigma factors"/>
    <property type="match status" value="1"/>
</dbReference>
<dbReference type="InterPro" id="IPR039425">
    <property type="entry name" value="RNA_pol_sigma-70-like"/>
</dbReference>
<evidence type="ECO:0000259" key="6">
    <source>
        <dbReference type="Pfam" id="PF08281"/>
    </source>
</evidence>
<dbReference type="PANTHER" id="PTHR43133">
    <property type="entry name" value="RNA POLYMERASE ECF-TYPE SIGMA FACTO"/>
    <property type="match status" value="1"/>
</dbReference>
<evidence type="ECO:0000313" key="8">
    <source>
        <dbReference type="Proteomes" id="UP000184327"/>
    </source>
</evidence>
<dbReference type="CDD" id="cd06171">
    <property type="entry name" value="Sigma70_r4"/>
    <property type="match status" value="1"/>
</dbReference>
<gene>
    <name evidence="7" type="ORF">SAMN02745117_02580</name>
</gene>
<dbReference type="Pfam" id="PF04542">
    <property type="entry name" value="Sigma70_r2"/>
    <property type="match status" value="1"/>
</dbReference>
<evidence type="ECO:0000256" key="2">
    <source>
        <dbReference type="ARBA" id="ARBA00023015"/>
    </source>
</evidence>
<evidence type="ECO:0000259" key="5">
    <source>
        <dbReference type="Pfam" id="PF04542"/>
    </source>
</evidence>
<keyword evidence="4" id="KW-0804">Transcription</keyword>
<evidence type="ECO:0000313" key="7">
    <source>
        <dbReference type="EMBL" id="SHF77821.1"/>
    </source>
</evidence>
<protein>
    <submittedName>
        <fullName evidence="7">RNA polymerase sigma-70 factor, ECF subfamily</fullName>
    </submittedName>
</protein>
<dbReference type="Gene3D" id="1.10.10.10">
    <property type="entry name" value="Winged helix-like DNA-binding domain superfamily/Winged helix DNA-binding domain"/>
    <property type="match status" value="1"/>
</dbReference>
<keyword evidence="2" id="KW-0805">Transcription regulation</keyword>
<dbReference type="InterPro" id="IPR013325">
    <property type="entry name" value="RNA_pol_sigma_r2"/>
</dbReference>
<dbReference type="InterPro" id="IPR013324">
    <property type="entry name" value="RNA_pol_sigma_r3/r4-like"/>
</dbReference>
<comment type="similarity">
    <text evidence="1">Belongs to the sigma-70 factor family. ECF subfamily.</text>
</comment>
<feature type="domain" description="RNA polymerase sigma-70 region 2" evidence="5">
    <location>
        <begin position="11"/>
        <end position="76"/>
    </location>
</feature>
<dbReference type="Proteomes" id="UP000184327">
    <property type="component" value="Unassembled WGS sequence"/>
</dbReference>
<dbReference type="InterPro" id="IPR014284">
    <property type="entry name" value="RNA_pol_sigma-70_dom"/>
</dbReference>
<dbReference type="STRING" id="1122156.SAMN02745117_02580"/>
<dbReference type="EMBL" id="FQUZ01000041">
    <property type="protein sequence ID" value="SHF77821.1"/>
    <property type="molecule type" value="Genomic_DNA"/>
</dbReference>
<dbReference type="PANTHER" id="PTHR43133:SF63">
    <property type="entry name" value="RNA POLYMERASE SIGMA FACTOR FECI-RELATED"/>
    <property type="match status" value="1"/>
</dbReference>
<feature type="domain" description="RNA polymerase sigma factor 70 region 4 type 2" evidence="6">
    <location>
        <begin position="107"/>
        <end position="159"/>
    </location>
</feature>
<name>A0A1M5EFH7_9BURK</name>
<dbReference type="InterPro" id="IPR036388">
    <property type="entry name" value="WH-like_DNA-bd_sf"/>
</dbReference>
<organism evidence="7 8">
    <name type="scientific">Lampropedia hyalina DSM 16112</name>
    <dbReference type="NCBI Taxonomy" id="1122156"/>
    <lineage>
        <taxon>Bacteria</taxon>
        <taxon>Pseudomonadati</taxon>
        <taxon>Pseudomonadota</taxon>
        <taxon>Betaproteobacteria</taxon>
        <taxon>Burkholderiales</taxon>
        <taxon>Comamonadaceae</taxon>
        <taxon>Lampropedia</taxon>
    </lineage>
</organism>
<dbReference type="RefSeq" id="WP_073357081.1">
    <property type="nucleotide sequence ID" value="NZ_FQUZ01000041.1"/>
</dbReference>
<keyword evidence="8" id="KW-1185">Reference proteome</keyword>
<accession>A0A1M5EFH7</accession>
<dbReference type="InterPro" id="IPR013249">
    <property type="entry name" value="RNA_pol_sigma70_r4_t2"/>
</dbReference>
<dbReference type="AlphaFoldDB" id="A0A1M5EFH7"/>
<keyword evidence="3" id="KW-0731">Sigma factor</keyword>
<proteinExistence type="inferred from homology"/>